<dbReference type="PANTHER" id="PTHR33420:SF31">
    <property type="entry name" value="TYPE 1 FIMBRIN D-MANNOSE SPECIFIC ADHESIN"/>
    <property type="match status" value="1"/>
</dbReference>
<evidence type="ECO:0000313" key="7">
    <source>
        <dbReference type="EMBL" id="KFC09646.1"/>
    </source>
</evidence>
<evidence type="ECO:0000313" key="8">
    <source>
        <dbReference type="Proteomes" id="UP000028630"/>
    </source>
</evidence>
<evidence type="ECO:0000259" key="6">
    <source>
        <dbReference type="Pfam" id="PF00419"/>
    </source>
</evidence>
<dbReference type="eggNOG" id="COG3539">
    <property type="taxonomic scope" value="Bacteria"/>
</dbReference>
<evidence type="ECO:0000256" key="2">
    <source>
        <dbReference type="ARBA" id="ARBA00006671"/>
    </source>
</evidence>
<organism evidence="7 8">
    <name type="scientific">Trabulsiella guamensis ATCC 49490</name>
    <dbReference type="NCBI Taxonomy" id="1005994"/>
    <lineage>
        <taxon>Bacteria</taxon>
        <taxon>Pseudomonadati</taxon>
        <taxon>Pseudomonadota</taxon>
        <taxon>Gammaproteobacteria</taxon>
        <taxon>Enterobacterales</taxon>
        <taxon>Enterobacteriaceae</taxon>
        <taxon>Trabulsiella</taxon>
    </lineage>
</organism>
<dbReference type="InterPro" id="IPR000259">
    <property type="entry name" value="Adhesion_dom_fimbrial"/>
</dbReference>
<evidence type="ECO:0000256" key="5">
    <source>
        <dbReference type="SAM" id="SignalP"/>
    </source>
</evidence>
<keyword evidence="4" id="KW-0281">Fimbrium</keyword>
<evidence type="ECO:0000256" key="1">
    <source>
        <dbReference type="ARBA" id="ARBA00004561"/>
    </source>
</evidence>
<feature type="domain" description="Fimbrial-type adhesion" evidence="6">
    <location>
        <begin position="198"/>
        <end position="350"/>
    </location>
</feature>
<dbReference type="GO" id="GO:0009289">
    <property type="term" value="C:pilus"/>
    <property type="evidence" value="ECO:0007669"/>
    <property type="project" value="UniProtKB-SubCell"/>
</dbReference>
<comment type="caution">
    <text evidence="7">The sequence shown here is derived from an EMBL/GenBank/DDBJ whole genome shotgun (WGS) entry which is preliminary data.</text>
</comment>
<keyword evidence="3 5" id="KW-0732">Signal</keyword>
<dbReference type="InterPro" id="IPR008966">
    <property type="entry name" value="Adhesion_dom_sf"/>
</dbReference>
<evidence type="ECO:0000256" key="3">
    <source>
        <dbReference type="ARBA" id="ARBA00022729"/>
    </source>
</evidence>
<dbReference type="GO" id="GO:0043709">
    <property type="term" value="P:cell adhesion involved in single-species biofilm formation"/>
    <property type="evidence" value="ECO:0007669"/>
    <property type="project" value="TreeGrafter"/>
</dbReference>
<gene>
    <name evidence="7" type="ORF">GTGU_00793</name>
</gene>
<evidence type="ECO:0000256" key="4">
    <source>
        <dbReference type="ARBA" id="ARBA00023263"/>
    </source>
</evidence>
<dbReference type="InterPro" id="IPR050263">
    <property type="entry name" value="Bact_Fimbrial_Adh_Pro"/>
</dbReference>
<feature type="chain" id="PRO_5001786326" description="Fimbrial-type adhesion domain-containing protein" evidence="5">
    <location>
        <begin position="24"/>
        <end position="351"/>
    </location>
</feature>
<sequence length="351" mass="37710">MKIIMGLLVSGLWLALSGTPAHAADDWGPCESDTVHQFPSSFNKTITDPSQNYSGHEFDNFFHWDNGQTYTIICECPDNMSNPPVSYYKATVNLPAGHAANWYQVNDNLEVRTSIDVYNQGSVITPFSDLSNKTVSSGECEVKGGTHSAWTGTKGSVSLYIAHPFVGTSTIPEVEIAALYASKKAGVYSTTPIVRVLLSGTVEVDQGCEIDGGSVVNIPLGEYDARDFEVPAGSKPQNVQIVKEQLVLRCHNVSDGVRAWVHIEGTVNPNNATAIDMGNPDIGVQISGDTSEKVLIPNDVNSEEPLALGSQDASGSRSAMFNMHAWPISTTGKRPSSGDYQGIASLRVEIE</sequence>
<dbReference type="InterPro" id="IPR036937">
    <property type="entry name" value="Adhesion_dom_fimbrial_sf"/>
</dbReference>
<comment type="similarity">
    <text evidence="2">Belongs to the fimbrial protein family.</text>
</comment>
<dbReference type="PANTHER" id="PTHR33420">
    <property type="entry name" value="FIMBRIAL SUBUNIT ELFA-RELATED"/>
    <property type="match status" value="1"/>
</dbReference>
<dbReference type="Gene3D" id="2.60.40.1090">
    <property type="entry name" value="Fimbrial-type adhesion domain"/>
    <property type="match status" value="1"/>
</dbReference>
<dbReference type="Pfam" id="PF00419">
    <property type="entry name" value="Fimbrial"/>
    <property type="match status" value="1"/>
</dbReference>
<accession>A0A085AHF1</accession>
<dbReference type="SUPFAM" id="SSF49401">
    <property type="entry name" value="Bacterial adhesins"/>
    <property type="match status" value="1"/>
</dbReference>
<reference evidence="8" key="1">
    <citation type="submission" date="2014-05" db="EMBL/GenBank/DDBJ databases">
        <title>ATOL: Assembling a taxonomically balanced genome-scale reconstruction of the evolutionary history of the Enterobacteriaceae.</title>
        <authorList>
            <person name="Plunkett G. III"/>
            <person name="Neeno-Eckwall E.C."/>
            <person name="Glasner J.D."/>
            <person name="Perna N.T."/>
        </authorList>
    </citation>
    <scope>NUCLEOTIDE SEQUENCE [LARGE SCALE GENOMIC DNA]</scope>
    <source>
        <strain evidence="8">ATCC 49490</strain>
    </source>
</reference>
<name>A0A085AHF1_9ENTR</name>
<dbReference type="AlphaFoldDB" id="A0A085AHF1"/>
<proteinExistence type="inferred from homology"/>
<keyword evidence="8" id="KW-1185">Reference proteome</keyword>
<dbReference type="Proteomes" id="UP000028630">
    <property type="component" value="Unassembled WGS sequence"/>
</dbReference>
<comment type="subcellular location">
    <subcellularLocation>
        <location evidence="1">Fimbrium</location>
    </subcellularLocation>
</comment>
<protein>
    <recommendedName>
        <fullName evidence="6">Fimbrial-type adhesion domain-containing protein</fullName>
    </recommendedName>
</protein>
<dbReference type="EMBL" id="JMTB01000037">
    <property type="protein sequence ID" value="KFC09646.1"/>
    <property type="molecule type" value="Genomic_DNA"/>
</dbReference>
<dbReference type="OrthoDB" id="8582771at2"/>
<feature type="signal peptide" evidence="5">
    <location>
        <begin position="1"/>
        <end position="23"/>
    </location>
</feature>